<comment type="caution">
    <text evidence="1">The sequence shown here is derived from an EMBL/GenBank/DDBJ whole genome shotgun (WGS) entry which is preliminary data.</text>
</comment>
<proteinExistence type="predicted"/>
<feature type="non-terminal residue" evidence="1">
    <location>
        <position position="1"/>
    </location>
</feature>
<dbReference type="RefSeq" id="WP_303499968.1">
    <property type="nucleotide sequence ID" value="NZ_JAUOPU010000012.1"/>
</dbReference>
<reference evidence="1" key="1">
    <citation type="submission" date="2023-07" db="EMBL/GenBank/DDBJ databases">
        <title>Genome content predicts the carbon catabolic preferences of heterotrophic bacteria.</title>
        <authorList>
            <person name="Gralka M."/>
        </authorList>
    </citation>
    <scope>NUCLEOTIDE SEQUENCE</scope>
    <source>
        <strain evidence="1">G2M05</strain>
    </source>
</reference>
<evidence type="ECO:0000313" key="1">
    <source>
        <dbReference type="EMBL" id="MDO6543491.1"/>
    </source>
</evidence>
<evidence type="ECO:0000313" key="2">
    <source>
        <dbReference type="Proteomes" id="UP001170624"/>
    </source>
</evidence>
<dbReference type="Proteomes" id="UP001170624">
    <property type="component" value="Unassembled WGS sequence"/>
</dbReference>
<name>A0AAW7Y6Y8_9GAMM</name>
<sequence>DGLNYSCRDFAPEQPNIYTFKGQRPAGTSFACPHGIDKHFSFTGFYIGNKAYRNADGVKLLSVEGDTIKVFIPDEIVSRFGDALYLGVYLNWSAMPVRIGLYQ</sequence>
<gene>
    <name evidence="1" type="ORF">Q4568_13165</name>
</gene>
<dbReference type="AlphaFoldDB" id="A0AAW7Y6Y8"/>
<protein>
    <submittedName>
        <fullName evidence="1">Uncharacterized protein</fullName>
    </submittedName>
</protein>
<organism evidence="1 2">
    <name type="scientific">Photobacterium sanguinicancri</name>
    <dbReference type="NCBI Taxonomy" id="875932"/>
    <lineage>
        <taxon>Bacteria</taxon>
        <taxon>Pseudomonadati</taxon>
        <taxon>Pseudomonadota</taxon>
        <taxon>Gammaproteobacteria</taxon>
        <taxon>Vibrionales</taxon>
        <taxon>Vibrionaceae</taxon>
        <taxon>Photobacterium</taxon>
    </lineage>
</organism>
<dbReference type="EMBL" id="JAUOPU010000012">
    <property type="protein sequence ID" value="MDO6543491.1"/>
    <property type="molecule type" value="Genomic_DNA"/>
</dbReference>
<accession>A0AAW7Y6Y8</accession>